<dbReference type="PRINTS" id="PR00394">
    <property type="entry name" value="RHSPROTEIN"/>
</dbReference>
<evidence type="ECO:0000313" key="3">
    <source>
        <dbReference type="Proteomes" id="UP000319739"/>
    </source>
</evidence>
<dbReference type="EMBL" id="VFSG01000001">
    <property type="protein sequence ID" value="TPE38208.1"/>
    <property type="molecule type" value="Genomic_DNA"/>
</dbReference>
<evidence type="ECO:0000259" key="1">
    <source>
        <dbReference type="Pfam" id="PF03527"/>
    </source>
</evidence>
<dbReference type="InterPro" id="IPR022385">
    <property type="entry name" value="Rhs_assc_core"/>
</dbReference>
<dbReference type="Proteomes" id="UP000319739">
    <property type="component" value="Unassembled WGS sequence"/>
</dbReference>
<sequence>MYIYTNLDSYDPLAQVRDWTTEDGEGVQQAHYFHCDKIGIPRKMTDKDGNLLWYGEYTAWERLKEETKVTDSAYQPFRLQNQYAVRETGLHYNFFRYYDPDAGRFVNQDPIKLKGRNNLYQFAPNVQGWVDIFGLYNAQKCASTAARIENLKYEIYLKRIPALESNPNYLP</sequence>
<gene>
    <name evidence="2" type="ORF">FJR71_04335</name>
</gene>
<protein>
    <recommendedName>
        <fullName evidence="1">RHS protein conserved region domain-containing protein</fullName>
    </recommendedName>
</protein>
<comment type="caution">
    <text evidence="2">The sequence shown here is derived from an EMBL/GenBank/DDBJ whole genome shotgun (WGS) entry which is preliminary data.</text>
</comment>
<keyword evidence="3" id="KW-1185">Reference proteome</keyword>
<dbReference type="InterPro" id="IPR050708">
    <property type="entry name" value="T6SS_VgrG/RHS"/>
</dbReference>
<name>A0ABY2YHN4_9STRE</name>
<dbReference type="PANTHER" id="PTHR32305">
    <property type="match status" value="1"/>
</dbReference>
<dbReference type="InterPro" id="IPR001826">
    <property type="entry name" value="RHS"/>
</dbReference>
<reference evidence="2 3" key="1">
    <citation type="submission" date="2019-06" db="EMBL/GenBank/DDBJ databases">
        <authorList>
            <person name="Zou Y."/>
        </authorList>
    </citation>
    <scope>NUCLEOTIDE SEQUENCE [LARGE SCALE GENOMIC DNA]</scope>
    <source>
        <strain evidence="2 3">E24</strain>
    </source>
</reference>
<dbReference type="Pfam" id="PF03527">
    <property type="entry name" value="RHS"/>
    <property type="match status" value="1"/>
</dbReference>
<accession>A0ABY2YHN4</accession>
<dbReference type="Gene3D" id="2.180.10.10">
    <property type="entry name" value="RHS repeat-associated core"/>
    <property type="match status" value="1"/>
</dbReference>
<evidence type="ECO:0000313" key="2">
    <source>
        <dbReference type="EMBL" id="TPE38208.1"/>
    </source>
</evidence>
<dbReference type="NCBIfam" id="TIGR03696">
    <property type="entry name" value="Rhs_assc_core"/>
    <property type="match status" value="1"/>
</dbReference>
<organism evidence="2 3">
    <name type="scientific">Streptococcus xiaochunlingii</name>
    <dbReference type="NCBI Taxonomy" id="2589788"/>
    <lineage>
        <taxon>Bacteria</taxon>
        <taxon>Bacillati</taxon>
        <taxon>Bacillota</taxon>
        <taxon>Bacilli</taxon>
        <taxon>Lactobacillales</taxon>
        <taxon>Streptococcaceae</taxon>
        <taxon>Streptococcus</taxon>
    </lineage>
</organism>
<feature type="domain" description="RHS protein conserved region" evidence="1">
    <location>
        <begin position="31"/>
        <end position="66"/>
    </location>
</feature>
<dbReference type="PANTHER" id="PTHR32305:SF15">
    <property type="entry name" value="PROTEIN RHSA-RELATED"/>
    <property type="match status" value="1"/>
</dbReference>
<proteinExistence type="predicted"/>